<dbReference type="InterPro" id="IPR050834">
    <property type="entry name" value="Glycosyltransf_2"/>
</dbReference>
<proteinExistence type="predicted"/>
<dbReference type="Pfam" id="PF00535">
    <property type="entry name" value="Glycos_transf_2"/>
    <property type="match status" value="1"/>
</dbReference>
<dbReference type="Proteomes" id="UP000642180">
    <property type="component" value="Unassembled WGS sequence"/>
</dbReference>
<sequence length="349" mass="38930">MNTRPLLTVCIPAYNRAQLLTPLLDSILQQDFQDFDILICEDGSPERNAIRQVAEDFSARYPGRIRYRENASNLGYDGNIRELVEHSRGQFCVFMGNDDLLCAGALSSIADIAHRIDDCGVIVRTYATFDTDPSIHKQVFRYYAEEHVFPAGQSAIAAGYRRSVVIPGMVIKRDAAAGFATDRFDGTLLYQLYLVGMILAHHSVVFTPGIIALRRDGTPPDFGNSAAERGKFVPQNQTPESSLHFMQGMLDIARHIETQTGMPVFNAIRSDIGAYSYPILSIQAKQPLGVFLKYGFSLARLGFWRSPLFHAYFIGLLLVGPEWLDRLIIWIKNKLGHTPRLGAARGQSS</sequence>
<keyword evidence="3" id="KW-1185">Reference proteome</keyword>
<dbReference type="RefSeq" id="WP_188380288.1">
    <property type="nucleotide sequence ID" value="NZ_BMDI01000001.1"/>
</dbReference>
<evidence type="ECO:0000259" key="1">
    <source>
        <dbReference type="Pfam" id="PF00535"/>
    </source>
</evidence>
<gene>
    <name evidence="2" type="ORF">GCM10008066_11380</name>
</gene>
<dbReference type="EMBL" id="BMDI01000001">
    <property type="protein sequence ID" value="GGI17916.1"/>
    <property type="molecule type" value="Genomic_DNA"/>
</dbReference>
<dbReference type="AlphaFoldDB" id="A0A8J3F5H7"/>
<feature type="domain" description="Glycosyltransferase 2-like" evidence="1">
    <location>
        <begin position="8"/>
        <end position="139"/>
    </location>
</feature>
<dbReference type="InterPro" id="IPR029044">
    <property type="entry name" value="Nucleotide-diphossugar_trans"/>
</dbReference>
<reference evidence="3" key="1">
    <citation type="journal article" date="2019" name="Int. J. Syst. Evol. Microbiol.">
        <title>The Global Catalogue of Microorganisms (GCM) 10K type strain sequencing project: providing services to taxonomists for standard genome sequencing and annotation.</title>
        <authorList>
            <consortium name="The Broad Institute Genomics Platform"/>
            <consortium name="The Broad Institute Genome Sequencing Center for Infectious Disease"/>
            <person name="Wu L."/>
            <person name="Ma J."/>
        </authorList>
    </citation>
    <scope>NUCLEOTIDE SEQUENCE [LARGE SCALE GENOMIC DNA]</scope>
    <source>
        <strain evidence="3">CCM 2767</strain>
    </source>
</reference>
<dbReference type="CDD" id="cd00761">
    <property type="entry name" value="Glyco_tranf_GTA_type"/>
    <property type="match status" value="1"/>
</dbReference>
<dbReference type="Gene3D" id="3.90.550.10">
    <property type="entry name" value="Spore Coat Polysaccharide Biosynthesis Protein SpsA, Chain A"/>
    <property type="match status" value="1"/>
</dbReference>
<dbReference type="InterPro" id="IPR001173">
    <property type="entry name" value="Glyco_trans_2-like"/>
</dbReference>
<dbReference type="PANTHER" id="PTHR43685:SF11">
    <property type="entry name" value="GLYCOSYLTRANSFERASE TAGX-RELATED"/>
    <property type="match status" value="1"/>
</dbReference>
<dbReference type="GO" id="GO:0016740">
    <property type="term" value="F:transferase activity"/>
    <property type="evidence" value="ECO:0007669"/>
    <property type="project" value="UniProtKB-KW"/>
</dbReference>
<name>A0A8J3F5H7_9BURK</name>
<dbReference type="SUPFAM" id="SSF53448">
    <property type="entry name" value="Nucleotide-diphospho-sugar transferases"/>
    <property type="match status" value="1"/>
</dbReference>
<comment type="caution">
    <text evidence="2">The sequence shown here is derived from an EMBL/GenBank/DDBJ whole genome shotgun (WGS) entry which is preliminary data.</text>
</comment>
<protein>
    <submittedName>
        <fullName evidence="2">O-antigen-related glycosyl transferase</fullName>
    </submittedName>
</protein>
<dbReference type="PANTHER" id="PTHR43685">
    <property type="entry name" value="GLYCOSYLTRANSFERASE"/>
    <property type="match status" value="1"/>
</dbReference>
<evidence type="ECO:0000313" key="2">
    <source>
        <dbReference type="EMBL" id="GGI17916.1"/>
    </source>
</evidence>
<keyword evidence="2" id="KW-0808">Transferase</keyword>
<accession>A0A8J3F5H7</accession>
<evidence type="ECO:0000313" key="3">
    <source>
        <dbReference type="Proteomes" id="UP000642180"/>
    </source>
</evidence>
<organism evidence="2 3">
    <name type="scientific">Oxalicibacterium faecigallinarum</name>
    <dbReference type="NCBI Taxonomy" id="573741"/>
    <lineage>
        <taxon>Bacteria</taxon>
        <taxon>Pseudomonadati</taxon>
        <taxon>Pseudomonadota</taxon>
        <taxon>Betaproteobacteria</taxon>
        <taxon>Burkholderiales</taxon>
        <taxon>Oxalobacteraceae</taxon>
        <taxon>Oxalicibacterium</taxon>
    </lineage>
</organism>